<keyword evidence="5" id="KW-0378">Hydrolase</keyword>
<sequence length="1172" mass="126705">MLFTEQVFKKPSVGPMGKRCVVWMWVLLFTLVGPSVQLLRAQANSGLTGSVTDPSGAAIPGATITFLNTATGISSQVASSSVGLYSVALAPGSYNVSVESPGFRRYQATQVLVEVGATPTFNIKMNMGAETQTVQVSEGNSIELNTTEPQLDTMLPPAEVSALPLEISGNIRQITSFGTLSPGVRSGPYGTLTVEGGNPKQINSSGSYYNGLPLVTASAINSDPPFEMVDEFRMLRSAFSSRYGMTQGAVAYNMRSGTNKLHGDVFAINRNNAFDSAGFFPSKFDANGKPVAPIDREINWGGSVGGPVVLPHLYNGHNRTFFLGSVDIFSQNQGITSIGTVPTPAMKNGDFSQFVDASGKLIPIYDPQTGQQFSCNGQLNVICPNRIDPLSQSLLQYLPDPDTPGNNFGLVANKLPAIQSVPFKTQAWGLTVNHALSSTQNLGFTWWRNHYSVVQESTPPIVPKSNPLTGEQSGIDNTNVWLGTYQKTVTPNLLFTIGLAAEDKMQDYVGDNQNVSFPGVTNGKTLPIITFSGQNAPTGWGDVWSGLINYYVDNFGWNIVNNWMWTRGRHTLNMGGEYHHYMAHTISDYGSGEFDFHQSTTSVPNSADPNFGKYGSGFASFLLGLPDSASRTAKTETQFYTQDYSPYIQDDIKLTSKLTVSAGLRWDVMVPYKLTQNNNVWLNPTAPNPAAGNLPGAATAFGNCTGCSGVDRAAIHWKNFGPHVGFAYAFDPRTVVHAGYIINFLGFNSAYGQGEGVGGAVSLASLLGGSFTVNGTGSNVPGYGPWTANGTPNPLPTVSTTPFSPSLGVAQTINYFNPNQDGRAPMYQAWNASVQRQLGWNTLITVAYSANRVTHLTGYNINPISQPDPSVLQYGSLLTDNINSPQAQAAGFSAPYADFSSQFKGGATVFQSLKNFPQYSNVARAFDQAGTTYYNALQIQADKHTGNGLTFLASLTLPRQYDNLATPLNRYNPSPEFVITSDTWESKIATTYQLPIGKGQRFLNQGQLGRWIGGWEVAGILTYNNGGTVQISQSGQGLNGLNRPNVVPGVKRWSGNWDKVKPYFEGKGPLTPVFSNDAFANTGSQFVLGNSKRAYDSIRGPHYPGENLSLRKLFRITEGTSLSLRMDYFNAFNRTQIAWPQGTNINASNFGYINSKFTAANRQGQIQAMFNF</sequence>
<keyword evidence="5" id="KW-0121">Carboxypeptidase</keyword>
<dbReference type="GO" id="GO:0009279">
    <property type="term" value="C:cell outer membrane"/>
    <property type="evidence" value="ECO:0007669"/>
    <property type="project" value="UniProtKB-SubCell"/>
</dbReference>
<dbReference type="InterPro" id="IPR036942">
    <property type="entry name" value="Beta-barrel_TonB_sf"/>
</dbReference>
<name>A0A9J7BRC6_9BACT</name>
<dbReference type="InterPro" id="IPR057601">
    <property type="entry name" value="Oar-like_b-barrel"/>
</dbReference>
<keyword evidence="2" id="KW-0472">Membrane</keyword>
<dbReference type="InterPro" id="IPR008969">
    <property type="entry name" value="CarboxyPept-like_regulatory"/>
</dbReference>
<dbReference type="SUPFAM" id="SSF56935">
    <property type="entry name" value="Porins"/>
    <property type="match status" value="1"/>
</dbReference>
<organism evidence="5 6">
    <name type="scientific">Occallatibacter riparius</name>
    <dbReference type="NCBI Taxonomy" id="1002689"/>
    <lineage>
        <taxon>Bacteria</taxon>
        <taxon>Pseudomonadati</taxon>
        <taxon>Acidobacteriota</taxon>
        <taxon>Terriglobia</taxon>
        <taxon>Terriglobales</taxon>
        <taxon>Acidobacteriaceae</taxon>
        <taxon>Occallatibacter</taxon>
    </lineage>
</organism>
<dbReference type="AlphaFoldDB" id="A0A9J7BRC6"/>
<gene>
    <name evidence="5" type="ORF">MOP44_05470</name>
</gene>
<evidence type="ECO:0000256" key="3">
    <source>
        <dbReference type="ARBA" id="ARBA00023237"/>
    </source>
</evidence>
<dbReference type="Gene3D" id="2.40.170.20">
    <property type="entry name" value="TonB-dependent receptor, beta-barrel domain"/>
    <property type="match status" value="1"/>
</dbReference>
<evidence type="ECO:0000256" key="1">
    <source>
        <dbReference type="ARBA" id="ARBA00004442"/>
    </source>
</evidence>
<dbReference type="Pfam" id="PF25183">
    <property type="entry name" value="OMP_b-brl_4"/>
    <property type="match status" value="1"/>
</dbReference>
<proteinExistence type="predicted"/>
<keyword evidence="5" id="KW-0645">Protease</keyword>
<accession>A0A9J7BRC6</accession>
<keyword evidence="3" id="KW-0998">Cell outer membrane</keyword>
<evidence type="ECO:0000259" key="4">
    <source>
        <dbReference type="Pfam" id="PF25183"/>
    </source>
</evidence>
<dbReference type="EMBL" id="CP093313">
    <property type="protein sequence ID" value="UWZ85387.1"/>
    <property type="molecule type" value="Genomic_DNA"/>
</dbReference>
<protein>
    <submittedName>
        <fullName evidence="5">Carboxypeptidase regulatory-like domain-containing protein</fullName>
    </submittedName>
</protein>
<dbReference type="Proteomes" id="UP001059380">
    <property type="component" value="Chromosome"/>
</dbReference>
<dbReference type="KEGG" id="orp:MOP44_05470"/>
<dbReference type="RefSeq" id="WP_260794904.1">
    <property type="nucleotide sequence ID" value="NZ_CP093313.1"/>
</dbReference>
<evidence type="ECO:0000313" key="5">
    <source>
        <dbReference type="EMBL" id="UWZ85387.1"/>
    </source>
</evidence>
<dbReference type="Pfam" id="PF13620">
    <property type="entry name" value="CarboxypepD_reg"/>
    <property type="match status" value="1"/>
</dbReference>
<reference evidence="5" key="1">
    <citation type="submission" date="2021-04" db="EMBL/GenBank/DDBJ databases">
        <title>Phylogenetic analysis of Acidobacteriaceae.</title>
        <authorList>
            <person name="Qiu L."/>
            <person name="Zhang Q."/>
        </authorList>
    </citation>
    <scope>NUCLEOTIDE SEQUENCE</scope>
    <source>
        <strain evidence="5">DSM 25168</strain>
    </source>
</reference>
<evidence type="ECO:0000313" key="6">
    <source>
        <dbReference type="Proteomes" id="UP001059380"/>
    </source>
</evidence>
<keyword evidence="6" id="KW-1185">Reference proteome</keyword>
<dbReference type="Gene3D" id="2.60.40.1120">
    <property type="entry name" value="Carboxypeptidase-like, regulatory domain"/>
    <property type="match status" value="1"/>
</dbReference>
<dbReference type="GO" id="GO:0004180">
    <property type="term" value="F:carboxypeptidase activity"/>
    <property type="evidence" value="ECO:0007669"/>
    <property type="project" value="UniProtKB-KW"/>
</dbReference>
<evidence type="ECO:0000256" key="2">
    <source>
        <dbReference type="ARBA" id="ARBA00023136"/>
    </source>
</evidence>
<dbReference type="SUPFAM" id="SSF49464">
    <property type="entry name" value="Carboxypeptidase regulatory domain-like"/>
    <property type="match status" value="1"/>
</dbReference>
<comment type="subcellular location">
    <subcellularLocation>
        <location evidence="1">Cell outer membrane</location>
    </subcellularLocation>
</comment>
<feature type="domain" description="TonB-dependent transporter Oar-like beta-barrel" evidence="4">
    <location>
        <begin position="254"/>
        <end position="1165"/>
    </location>
</feature>